<dbReference type="CDD" id="cd00854">
    <property type="entry name" value="NagA"/>
    <property type="match status" value="1"/>
</dbReference>
<evidence type="ECO:0000259" key="8">
    <source>
        <dbReference type="Pfam" id="PF01979"/>
    </source>
</evidence>
<keyword evidence="4 5" id="KW-0119">Carbohydrate metabolism</keyword>
<dbReference type="PANTHER" id="PTHR11113">
    <property type="entry name" value="N-ACETYLGLUCOSAMINE-6-PHOSPHATE DEACETYLASE"/>
    <property type="match status" value="1"/>
</dbReference>
<evidence type="ECO:0000313" key="10">
    <source>
        <dbReference type="Proteomes" id="UP000013638"/>
    </source>
</evidence>
<protein>
    <submittedName>
        <fullName evidence="9">N-acetylglucosamine-6-phosphate deacetylase</fullName>
    </submittedName>
</protein>
<keyword evidence="2 7" id="KW-0479">Metal-binding</keyword>
<comment type="similarity">
    <text evidence="1 5">Belongs to the metallo-dependent hydrolases superfamily. NagA family.</text>
</comment>
<evidence type="ECO:0000256" key="3">
    <source>
        <dbReference type="ARBA" id="ARBA00022801"/>
    </source>
</evidence>
<sequence>MYIYAEKIFFQGKMVGPAYLEINNGKFGKIKKEVCEDDYIIDYKDFYVLPGLVDTHIHGYNGLDIMDDTHTNIVLLSKKLLEVGVTTFIPTLMSTSKDKMENVIHDIYKAKRDIKGAKVPGVFLEGPFFSEKYKGAQNNEYFNHPYTSYFENLTKDEIGLIKKIAIAPELKYTEAFIDYCLYNNIVVGLGHSDANFIEADKAFAQGAKIGIHTFNGMRKFNSKDPGLLEAIMINDNVYAELICDGYHIHHNVLKLFKKIKPKDKIVLVSDNTKLAGLPDGTYDIEGISVQISGGICRTSDGNLAGSTTTLLKSLKNIVEWKIFSLEEAIPLVTSIPAKSINIDNFYGTITENRSADFIIVDKQLNLENVFINGDLAYEKK</sequence>
<evidence type="ECO:0000313" key="9">
    <source>
        <dbReference type="EMBL" id="EOK08838.1"/>
    </source>
</evidence>
<dbReference type="InterPro" id="IPR032466">
    <property type="entry name" value="Metal_Hydrolase"/>
</dbReference>
<dbReference type="GO" id="GO:0006046">
    <property type="term" value="P:N-acetylglucosamine catabolic process"/>
    <property type="evidence" value="ECO:0007669"/>
    <property type="project" value="TreeGrafter"/>
</dbReference>
<organism evidence="9 10">
    <name type="scientific">Enterococcus faecalis ATCC 6055</name>
    <dbReference type="NCBI Taxonomy" id="1169311"/>
    <lineage>
        <taxon>Bacteria</taxon>
        <taxon>Bacillati</taxon>
        <taxon>Bacillota</taxon>
        <taxon>Bacilli</taxon>
        <taxon>Lactobacillales</taxon>
        <taxon>Enterococcaceae</taxon>
        <taxon>Enterococcus</taxon>
    </lineage>
</organism>
<dbReference type="AlphaFoldDB" id="R3HTN5"/>
<reference evidence="9 10" key="1">
    <citation type="submission" date="2013-02" db="EMBL/GenBank/DDBJ databases">
        <title>The Genome Sequence of Enterococcus faecalis ATCC_6055.</title>
        <authorList>
            <consortium name="The Broad Institute Genome Sequencing Platform"/>
            <consortium name="The Broad Institute Genome Sequencing Center for Infectious Disease"/>
            <person name="Earl A.M."/>
            <person name="Gilmore M.S."/>
            <person name="Lebreton F."/>
            <person name="Walker B."/>
            <person name="Young S.K."/>
            <person name="Zeng Q."/>
            <person name="Gargeya S."/>
            <person name="Fitzgerald M."/>
            <person name="Haas B."/>
            <person name="Abouelleil A."/>
            <person name="Alvarado L."/>
            <person name="Arachchi H.M."/>
            <person name="Berlin A.M."/>
            <person name="Chapman S.B."/>
            <person name="Dewar J."/>
            <person name="Goldberg J."/>
            <person name="Griggs A."/>
            <person name="Gujja S."/>
            <person name="Hansen M."/>
            <person name="Howarth C."/>
            <person name="Imamovic A."/>
            <person name="Larimer J."/>
            <person name="McCowan C."/>
            <person name="Murphy C."/>
            <person name="Neiman D."/>
            <person name="Pearson M."/>
            <person name="Priest M."/>
            <person name="Roberts A."/>
            <person name="Saif S."/>
            <person name="Shea T."/>
            <person name="Sisk P."/>
            <person name="Sykes S."/>
            <person name="Wortman J."/>
            <person name="Nusbaum C."/>
            <person name="Birren B."/>
        </authorList>
    </citation>
    <scope>NUCLEOTIDE SEQUENCE [LARGE SCALE GENOMIC DNA]</scope>
    <source>
        <strain evidence="9 10">ATCC 6055</strain>
    </source>
</reference>
<dbReference type="PANTHER" id="PTHR11113:SF14">
    <property type="entry name" value="N-ACETYLGLUCOSAMINE-6-PHOSPHATE DEACETYLASE"/>
    <property type="match status" value="1"/>
</dbReference>
<gene>
    <name evidence="9" type="ORF">WOU_03005</name>
</gene>
<evidence type="ECO:0000256" key="4">
    <source>
        <dbReference type="ARBA" id="ARBA00023277"/>
    </source>
</evidence>
<dbReference type="SUPFAM" id="SSF51338">
    <property type="entry name" value="Composite domain of metallo-dependent hydrolases"/>
    <property type="match status" value="1"/>
</dbReference>
<dbReference type="HOGENOM" id="CLU_032482_2_1_9"/>
<dbReference type="Gene3D" id="2.30.40.10">
    <property type="entry name" value="Urease, subunit C, domain 1"/>
    <property type="match status" value="1"/>
</dbReference>
<dbReference type="GO" id="GO:0008448">
    <property type="term" value="F:N-acetylglucosamine-6-phosphate deacetylase activity"/>
    <property type="evidence" value="ECO:0007669"/>
    <property type="project" value="InterPro"/>
</dbReference>
<proteinExistence type="inferred from homology"/>
<evidence type="ECO:0000256" key="2">
    <source>
        <dbReference type="ARBA" id="ARBA00022723"/>
    </source>
</evidence>
<dbReference type="InterPro" id="IPR006680">
    <property type="entry name" value="Amidohydro-rel"/>
</dbReference>
<feature type="binding site" evidence="7">
    <location>
        <position position="212"/>
    </location>
    <ligand>
        <name>Zn(2+)</name>
        <dbReference type="ChEBI" id="CHEBI:29105"/>
    </ligand>
</feature>
<dbReference type="SUPFAM" id="SSF51556">
    <property type="entry name" value="Metallo-dependent hydrolases"/>
    <property type="match status" value="1"/>
</dbReference>
<feature type="domain" description="Amidohydrolase-related" evidence="8">
    <location>
        <begin position="47"/>
        <end position="374"/>
    </location>
</feature>
<evidence type="ECO:0000256" key="1">
    <source>
        <dbReference type="ARBA" id="ARBA00010716"/>
    </source>
</evidence>
<dbReference type="Proteomes" id="UP000013638">
    <property type="component" value="Unassembled WGS sequence"/>
</dbReference>
<evidence type="ECO:0000256" key="7">
    <source>
        <dbReference type="PIRSR" id="PIRSR038994-3"/>
    </source>
</evidence>
<accession>R3HTN5</accession>
<dbReference type="PIRSF" id="PIRSF038994">
    <property type="entry name" value="NagA"/>
    <property type="match status" value="1"/>
</dbReference>
<dbReference type="Gene3D" id="3.20.20.140">
    <property type="entry name" value="Metal-dependent hydrolases"/>
    <property type="match status" value="1"/>
</dbReference>
<comment type="cofactor">
    <cofactor evidence="7">
        <name>a divalent metal cation</name>
        <dbReference type="ChEBI" id="CHEBI:60240"/>
    </cofactor>
    <text evidence="7">Binds 1 divalent metal cation per subunit.</text>
</comment>
<dbReference type="RefSeq" id="WP_010829168.1">
    <property type="nucleotide sequence ID" value="NZ_KB944870.1"/>
</dbReference>
<dbReference type="PATRIC" id="fig|1169311.3.peg.2954"/>
<dbReference type="NCBIfam" id="TIGR00221">
    <property type="entry name" value="nagA"/>
    <property type="match status" value="1"/>
</dbReference>
<name>R3HTN5_ENTFL</name>
<feature type="active site" description="Proton donor/acceptor" evidence="6">
    <location>
        <position position="270"/>
    </location>
</feature>
<dbReference type="InterPro" id="IPR003764">
    <property type="entry name" value="GlcNAc_6-P_deAcase"/>
</dbReference>
<dbReference type="Pfam" id="PF01979">
    <property type="entry name" value="Amidohydro_1"/>
    <property type="match status" value="1"/>
</dbReference>
<evidence type="ECO:0000256" key="5">
    <source>
        <dbReference type="PIRNR" id="PIRNR038994"/>
    </source>
</evidence>
<dbReference type="GO" id="GO:0046872">
    <property type="term" value="F:metal ion binding"/>
    <property type="evidence" value="ECO:0007669"/>
    <property type="project" value="UniProtKB-KW"/>
</dbReference>
<dbReference type="InterPro" id="IPR011059">
    <property type="entry name" value="Metal-dep_hydrolase_composite"/>
</dbReference>
<keyword evidence="3 5" id="KW-0378">Hydrolase</keyword>
<comment type="caution">
    <text evidence="9">The sequence shown here is derived from an EMBL/GenBank/DDBJ whole genome shotgun (WGS) entry which is preliminary data.</text>
</comment>
<dbReference type="EMBL" id="ASDZ01000038">
    <property type="protein sequence ID" value="EOK08838.1"/>
    <property type="molecule type" value="Genomic_DNA"/>
</dbReference>
<feature type="binding site" evidence="7">
    <location>
        <position position="125"/>
    </location>
    <ligand>
        <name>Zn(2+)</name>
        <dbReference type="ChEBI" id="CHEBI:29105"/>
    </ligand>
</feature>
<evidence type="ECO:0000256" key="6">
    <source>
        <dbReference type="PIRSR" id="PIRSR038994-1"/>
    </source>
</evidence>
<feature type="binding site" evidence="7">
    <location>
        <position position="191"/>
    </location>
    <ligand>
        <name>Zn(2+)</name>
        <dbReference type="ChEBI" id="CHEBI:29105"/>
    </ligand>
</feature>